<evidence type="ECO:0000313" key="3">
    <source>
        <dbReference type="EMBL" id="PWQ96604.1"/>
    </source>
</evidence>
<dbReference type="Proteomes" id="UP000245539">
    <property type="component" value="Unassembled WGS sequence"/>
</dbReference>
<dbReference type="RefSeq" id="WP_109837995.1">
    <property type="nucleotide sequence ID" value="NZ_QGKM01000036.1"/>
</dbReference>
<accession>A0A317CD87</accession>
<comment type="caution">
    <text evidence="3">The sequence shown here is derived from an EMBL/GenBank/DDBJ whole genome shotgun (WGS) entry which is preliminary data.</text>
</comment>
<dbReference type="InterPro" id="IPR027417">
    <property type="entry name" value="P-loop_NTPase"/>
</dbReference>
<dbReference type="OrthoDB" id="9815944at2"/>
<dbReference type="InterPro" id="IPR051396">
    <property type="entry name" value="Bact_Antivir_Def_Nuclease"/>
</dbReference>
<dbReference type="PANTHER" id="PTHR43581:SF2">
    <property type="entry name" value="EXCINUCLEASE ATPASE SUBUNIT"/>
    <property type="match status" value="1"/>
</dbReference>
<dbReference type="GO" id="GO:0005524">
    <property type="term" value="F:ATP binding"/>
    <property type="evidence" value="ECO:0007669"/>
    <property type="project" value="InterPro"/>
</dbReference>
<protein>
    <submittedName>
        <fullName evidence="3">Cytochrome C nitrite reductase</fullName>
    </submittedName>
</protein>
<keyword evidence="1" id="KW-0175">Coiled coil</keyword>
<dbReference type="EMBL" id="QGKM01000036">
    <property type="protein sequence ID" value="PWQ96604.1"/>
    <property type="molecule type" value="Genomic_DNA"/>
</dbReference>
<name>A0A317CD87_9GAMM</name>
<dbReference type="Pfam" id="PF13304">
    <property type="entry name" value="AAA_21"/>
    <property type="match status" value="1"/>
</dbReference>
<dbReference type="GO" id="GO:0016887">
    <property type="term" value="F:ATP hydrolysis activity"/>
    <property type="evidence" value="ECO:0007669"/>
    <property type="project" value="InterPro"/>
</dbReference>
<gene>
    <name evidence="3" type="ORF">DKW60_12535</name>
</gene>
<keyword evidence="4" id="KW-1185">Reference proteome</keyword>
<evidence type="ECO:0000256" key="1">
    <source>
        <dbReference type="SAM" id="Coils"/>
    </source>
</evidence>
<sequence>MLGPKIKFEGVKGVGAVELDLQEGQQVYTLIGENGVGKTKTLESLFQALFFTNCEVQKLLGQKKIVFNKQGWSFRSVVGLLPEMSPVDAEILGTYWGGGAFGVHKSPTVLLASQNRGFIQHESIGAASLGDFEQRKLAYLKRTIESMGSSFSSMNMDISIESWFVTLAQSSNPYQKQKDNRDIEIKTVLSLLNKLDRRIDPGVMEIGGDGRVSLKIDGQLRELSHLSTGFASILKMIQAIISGYGYFTNEVNLDKVKGVVLIDEIESHLHLSWQAKIIPLLKNLFPNTTFYITTHSSVVLSQLNEGEAYRLDREADGVVRTKILESPNKSALVDVLRDAFDIDLNKMKRERMSAEQQKHAKEQLLSLLNQQGSKAQ</sequence>
<feature type="domain" description="ATPase AAA-type core" evidence="2">
    <location>
        <begin position="219"/>
        <end position="301"/>
    </location>
</feature>
<dbReference type="SUPFAM" id="SSF52540">
    <property type="entry name" value="P-loop containing nucleoside triphosphate hydrolases"/>
    <property type="match status" value="1"/>
</dbReference>
<reference evidence="3 4" key="1">
    <citation type="submission" date="2018-05" db="EMBL/GenBank/DDBJ databases">
        <title>Leucothrix arctica sp. nov., isolated from Arctic seawater.</title>
        <authorList>
            <person name="Choi A."/>
            <person name="Baek K."/>
        </authorList>
    </citation>
    <scope>NUCLEOTIDE SEQUENCE [LARGE SCALE GENOMIC DNA]</scope>
    <source>
        <strain evidence="3 4">JCM 18388</strain>
    </source>
</reference>
<proteinExistence type="predicted"/>
<evidence type="ECO:0000313" key="4">
    <source>
        <dbReference type="Proteomes" id="UP000245539"/>
    </source>
</evidence>
<dbReference type="PANTHER" id="PTHR43581">
    <property type="entry name" value="ATP/GTP PHOSPHATASE"/>
    <property type="match status" value="1"/>
</dbReference>
<dbReference type="InterPro" id="IPR003959">
    <property type="entry name" value="ATPase_AAA_core"/>
</dbReference>
<feature type="coiled-coil region" evidence="1">
    <location>
        <begin position="337"/>
        <end position="371"/>
    </location>
</feature>
<organism evidence="3 4">
    <name type="scientific">Leucothrix pacifica</name>
    <dbReference type="NCBI Taxonomy" id="1247513"/>
    <lineage>
        <taxon>Bacteria</taxon>
        <taxon>Pseudomonadati</taxon>
        <taxon>Pseudomonadota</taxon>
        <taxon>Gammaproteobacteria</taxon>
        <taxon>Thiotrichales</taxon>
        <taxon>Thiotrichaceae</taxon>
        <taxon>Leucothrix</taxon>
    </lineage>
</organism>
<evidence type="ECO:0000259" key="2">
    <source>
        <dbReference type="Pfam" id="PF13304"/>
    </source>
</evidence>
<dbReference type="AlphaFoldDB" id="A0A317CD87"/>
<dbReference type="Gene3D" id="3.40.50.300">
    <property type="entry name" value="P-loop containing nucleotide triphosphate hydrolases"/>
    <property type="match status" value="1"/>
</dbReference>